<evidence type="ECO:0000313" key="7">
    <source>
        <dbReference type="EMBL" id="OGL82762.1"/>
    </source>
</evidence>
<dbReference type="Proteomes" id="UP000176846">
    <property type="component" value="Unassembled WGS sequence"/>
</dbReference>
<gene>
    <name evidence="7" type="ORF">A2936_04430</name>
</gene>
<keyword evidence="6" id="KW-0472">Membrane</keyword>
<dbReference type="InterPro" id="IPR028974">
    <property type="entry name" value="TSP_type-3_rpt"/>
</dbReference>
<keyword evidence="3" id="KW-0732">Signal</keyword>
<comment type="subcellular location">
    <subcellularLocation>
        <location evidence="1">Secreted</location>
    </subcellularLocation>
</comment>
<feature type="transmembrane region" description="Helical" evidence="6">
    <location>
        <begin position="97"/>
        <end position="117"/>
    </location>
</feature>
<dbReference type="PANTHER" id="PTHR37467">
    <property type="entry name" value="EXPORTED CALCIUM-BINDING GLYCOPROTEIN-RELATED"/>
    <property type="match status" value="1"/>
</dbReference>
<dbReference type="EMBL" id="MGEK01000009">
    <property type="protein sequence ID" value="OGL82762.1"/>
    <property type="molecule type" value="Genomic_DNA"/>
</dbReference>
<evidence type="ECO:0000256" key="2">
    <source>
        <dbReference type="ARBA" id="ARBA00022525"/>
    </source>
</evidence>
<dbReference type="GO" id="GO:0005509">
    <property type="term" value="F:calcium ion binding"/>
    <property type="evidence" value="ECO:0007669"/>
    <property type="project" value="InterPro"/>
</dbReference>
<organism evidence="7 8">
    <name type="scientific">Candidatus Uhrbacteria bacterium RIFCSPLOWO2_01_FULL_47_25</name>
    <dbReference type="NCBI Taxonomy" id="1802402"/>
    <lineage>
        <taxon>Bacteria</taxon>
        <taxon>Candidatus Uhriibacteriota</taxon>
    </lineage>
</organism>
<dbReference type="Pfam" id="PF18884">
    <property type="entry name" value="TSP3_bac"/>
    <property type="match status" value="3"/>
</dbReference>
<evidence type="ECO:0000256" key="5">
    <source>
        <dbReference type="SAM" id="MobiDB-lite"/>
    </source>
</evidence>
<dbReference type="SUPFAM" id="SSF103647">
    <property type="entry name" value="TSP type-3 repeat"/>
    <property type="match status" value="1"/>
</dbReference>
<evidence type="ECO:0000256" key="6">
    <source>
        <dbReference type="SAM" id="Phobius"/>
    </source>
</evidence>
<evidence type="ECO:0000256" key="3">
    <source>
        <dbReference type="ARBA" id="ARBA00022729"/>
    </source>
</evidence>
<dbReference type="Gene3D" id="4.10.1080.10">
    <property type="entry name" value="TSP type-3 repeat"/>
    <property type="match status" value="1"/>
</dbReference>
<dbReference type="InterPro" id="IPR053180">
    <property type="entry name" value="Ca-binding_acidic-repeat"/>
</dbReference>
<evidence type="ECO:0000256" key="4">
    <source>
        <dbReference type="ARBA" id="ARBA00022837"/>
    </source>
</evidence>
<comment type="caution">
    <text evidence="7">The sequence shown here is derived from an EMBL/GenBank/DDBJ whole genome shotgun (WGS) entry which is preliminary data.</text>
</comment>
<dbReference type="InterPro" id="IPR059100">
    <property type="entry name" value="TSP3_bac"/>
</dbReference>
<feature type="compositionally biased region" description="Acidic residues" evidence="5">
    <location>
        <begin position="181"/>
        <end position="191"/>
    </location>
</feature>
<sequence length="238" mass="25021">MFDQPPVGIKPENQSPAQPSVPTPPAVPAQRQPIPAAEPIDMLSNVEPVPPTELSKRPLMPPALPTSLPLAPPAPIGPIAIPHDLPIAKEGLPWSKIIIAIGVVIILGGGGFAAYTYRSILFGLNQPLTPVPPENTNNVLTPEQPDQPVTPPPPLVLDADGDGLTDEQEASLGTDAQNPDTDGDGLFDGEEINAYHINPLNLDSDSDGYRDGDEVKSGYNPNGPGKLLNVPAELQPNQ</sequence>
<feature type="compositionally biased region" description="Acidic residues" evidence="5">
    <location>
        <begin position="159"/>
        <end position="169"/>
    </location>
</feature>
<feature type="compositionally biased region" description="Basic and acidic residues" evidence="5">
    <location>
        <begin position="207"/>
        <end position="216"/>
    </location>
</feature>
<keyword evidence="2" id="KW-0964">Secreted</keyword>
<dbReference type="PANTHER" id="PTHR37467:SF1">
    <property type="entry name" value="EXPORTED CALCIUM-BINDING GLYCOPROTEIN"/>
    <property type="match status" value="1"/>
</dbReference>
<proteinExistence type="predicted"/>
<accession>A0A1F7UWT6</accession>
<evidence type="ECO:0000256" key="1">
    <source>
        <dbReference type="ARBA" id="ARBA00004613"/>
    </source>
</evidence>
<keyword evidence="6" id="KW-0812">Transmembrane</keyword>
<name>A0A1F7UWT6_9BACT</name>
<reference evidence="7 8" key="1">
    <citation type="journal article" date="2016" name="Nat. Commun.">
        <title>Thousands of microbial genomes shed light on interconnected biogeochemical processes in an aquifer system.</title>
        <authorList>
            <person name="Anantharaman K."/>
            <person name="Brown C.T."/>
            <person name="Hug L.A."/>
            <person name="Sharon I."/>
            <person name="Castelle C.J."/>
            <person name="Probst A.J."/>
            <person name="Thomas B.C."/>
            <person name="Singh A."/>
            <person name="Wilkins M.J."/>
            <person name="Karaoz U."/>
            <person name="Brodie E.L."/>
            <person name="Williams K.H."/>
            <person name="Hubbard S.S."/>
            <person name="Banfield J.F."/>
        </authorList>
    </citation>
    <scope>NUCLEOTIDE SEQUENCE [LARGE SCALE GENOMIC DNA]</scope>
</reference>
<keyword evidence="6" id="KW-1133">Transmembrane helix</keyword>
<keyword evidence="4" id="KW-0106">Calcium</keyword>
<feature type="region of interest" description="Disordered" evidence="5">
    <location>
        <begin position="1"/>
        <end position="41"/>
    </location>
</feature>
<feature type="region of interest" description="Disordered" evidence="5">
    <location>
        <begin position="133"/>
        <end position="238"/>
    </location>
</feature>
<evidence type="ECO:0000313" key="8">
    <source>
        <dbReference type="Proteomes" id="UP000176846"/>
    </source>
</evidence>
<protein>
    <submittedName>
        <fullName evidence="7">Uncharacterized protein</fullName>
    </submittedName>
</protein>
<dbReference type="AlphaFoldDB" id="A0A1F7UWT6"/>